<dbReference type="STRING" id="1121416.SAMN02745220_04593"/>
<evidence type="ECO:0000256" key="1">
    <source>
        <dbReference type="ARBA" id="ARBA00022729"/>
    </source>
</evidence>
<evidence type="ECO:0000313" key="3">
    <source>
        <dbReference type="Proteomes" id="UP000184603"/>
    </source>
</evidence>
<evidence type="ECO:0000313" key="2">
    <source>
        <dbReference type="EMBL" id="SHO52493.1"/>
    </source>
</evidence>
<protein>
    <submittedName>
        <fullName evidence="2">Repeat domain-containing protein</fullName>
    </submittedName>
</protein>
<reference evidence="2 3" key="1">
    <citation type="submission" date="2016-12" db="EMBL/GenBank/DDBJ databases">
        <authorList>
            <person name="Song W.-J."/>
            <person name="Kurnit D.M."/>
        </authorList>
    </citation>
    <scope>NUCLEOTIDE SEQUENCE [LARGE SCALE GENOMIC DNA]</scope>
    <source>
        <strain evidence="2 3">DSM 18488</strain>
    </source>
</reference>
<dbReference type="RefSeq" id="WP_073616067.1">
    <property type="nucleotide sequence ID" value="NZ_FRFE01000036.1"/>
</dbReference>
<dbReference type="Pfam" id="PF13517">
    <property type="entry name" value="FG-GAP_3"/>
    <property type="match status" value="1"/>
</dbReference>
<keyword evidence="3" id="KW-1185">Reference proteome</keyword>
<dbReference type="InterPro" id="IPR028994">
    <property type="entry name" value="Integrin_alpha_N"/>
</dbReference>
<dbReference type="Proteomes" id="UP000184603">
    <property type="component" value="Unassembled WGS sequence"/>
</dbReference>
<dbReference type="SUPFAM" id="SSF69318">
    <property type="entry name" value="Integrin alpha N-terminal domain"/>
    <property type="match status" value="1"/>
</dbReference>
<keyword evidence="1" id="KW-0732">Signal</keyword>
<proteinExistence type="predicted"/>
<sequence length="571" mass="61645">MLSRIAAVIVLCLMITGVVPAIAAEKAELSRVMVLPFDGSSAGDFQYLTDSVRTMIASRLAAKQNIEVVEYALSATDLAALQGGEGAAAGETVFTRLNADYLISGSLYALQTGLKIQATLSRKTTTPGAREGGFAVLAENESQIISSVEELADDIASRGIGSRTAGALFADTQGSDREAISGFGTEHPEKIFKKGLYSGAIVAEGAMQVESLGVRKSSDLPLTLVSMATGDLDGDGIMEIVAASRTTLEIYRFDETVFKKLAEYKFDKSYKIHAVNIADLNGDGAPEIYLSANNKILASSAVFSWSVSNGLKPVLTDIRYYIRPVETPADGWILAGQRGSNDYTLGFVEKNIVKLVFDENTKGYVEDKVLPLPANLHLFDFVYAELDGKGGKELVAVDRNEKILVYDASNSLLWVSENDYGGSRNFIGPPKSAVTSVGDLFGKNDNKKIEQLVVFVPTRLLAVDVDKDGIDEIITGSNKRITPKWFASFREYDGGSVACLSWQETAMAELWKTNTVTGYLADYMYVPPRGEGGGKATSALYIAQVPDTQMLGFAYSSDSKVLKYEMNVSMK</sequence>
<accession>A0A1M7YIQ5</accession>
<dbReference type="AlphaFoldDB" id="A0A1M7YIQ5"/>
<dbReference type="OrthoDB" id="5422153at2"/>
<organism evidence="2 3">
    <name type="scientific">Desulfopila aestuarii DSM 18488</name>
    <dbReference type="NCBI Taxonomy" id="1121416"/>
    <lineage>
        <taxon>Bacteria</taxon>
        <taxon>Pseudomonadati</taxon>
        <taxon>Thermodesulfobacteriota</taxon>
        <taxon>Desulfobulbia</taxon>
        <taxon>Desulfobulbales</taxon>
        <taxon>Desulfocapsaceae</taxon>
        <taxon>Desulfopila</taxon>
    </lineage>
</organism>
<gene>
    <name evidence="2" type="ORF">SAMN02745220_04593</name>
</gene>
<dbReference type="InterPro" id="IPR013517">
    <property type="entry name" value="FG-GAP"/>
</dbReference>
<dbReference type="EMBL" id="FRFE01000036">
    <property type="protein sequence ID" value="SHO52493.1"/>
    <property type="molecule type" value="Genomic_DNA"/>
</dbReference>
<name>A0A1M7YIQ5_9BACT</name>